<dbReference type="InterPro" id="IPR058838">
    <property type="entry name" value="SH3_actinomycetes"/>
</dbReference>
<reference evidence="5" key="1">
    <citation type="journal article" date="2019" name="Int. J. Syst. Evol. Microbiol.">
        <title>The Global Catalogue of Microorganisms (GCM) 10K type strain sequencing project: providing services to taxonomists for standard genome sequencing and annotation.</title>
        <authorList>
            <consortium name="The Broad Institute Genomics Platform"/>
            <consortium name="The Broad Institute Genome Sequencing Center for Infectious Disease"/>
            <person name="Wu L."/>
            <person name="Ma J."/>
        </authorList>
    </citation>
    <scope>NUCLEOTIDE SEQUENCE [LARGE SCALE GENOMIC DNA]</scope>
    <source>
        <strain evidence="5">NBRC 108565</strain>
    </source>
</reference>
<dbReference type="EMBL" id="AP027729">
    <property type="protein sequence ID" value="BDZ41039.1"/>
    <property type="molecule type" value="Genomic_DNA"/>
</dbReference>
<dbReference type="InterPro" id="IPR000644">
    <property type="entry name" value="CBS_dom"/>
</dbReference>
<dbReference type="Pfam" id="PF00571">
    <property type="entry name" value="CBS"/>
    <property type="match status" value="2"/>
</dbReference>
<dbReference type="CDD" id="cd04606">
    <property type="entry name" value="CBS_pair_Mg_transporter"/>
    <property type="match status" value="1"/>
</dbReference>
<dbReference type="SUPFAM" id="SSF54631">
    <property type="entry name" value="CBS-domain pair"/>
    <property type="match status" value="1"/>
</dbReference>
<dbReference type="PANTHER" id="PTHR43773">
    <property type="entry name" value="MAGNESIUM TRANSPORTER MGTE"/>
    <property type="match status" value="1"/>
</dbReference>
<dbReference type="InterPro" id="IPR046342">
    <property type="entry name" value="CBS_dom_sf"/>
</dbReference>
<dbReference type="Gene3D" id="3.10.580.10">
    <property type="entry name" value="CBS-domain"/>
    <property type="match status" value="1"/>
</dbReference>
<evidence type="ECO:0000259" key="3">
    <source>
        <dbReference type="PROSITE" id="PS51371"/>
    </source>
</evidence>
<keyword evidence="5" id="KW-1185">Reference proteome</keyword>
<organism evidence="4 5">
    <name type="scientific">Paraoerskovia sediminicola</name>
    <dbReference type="NCBI Taxonomy" id="1138587"/>
    <lineage>
        <taxon>Bacteria</taxon>
        <taxon>Bacillati</taxon>
        <taxon>Actinomycetota</taxon>
        <taxon>Actinomycetes</taxon>
        <taxon>Micrococcales</taxon>
        <taxon>Cellulomonadaceae</taxon>
        <taxon>Paraoerskovia</taxon>
    </lineage>
</organism>
<evidence type="ECO:0000313" key="5">
    <source>
        <dbReference type="Proteomes" id="UP001321475"/>
    </source>
</evidence>
<dbReference type="InterPro" id="IPR006669">
    <property type="entry name" value="MgtE_transporter"/>
</dbReference>
<dbReference type="Proteomes" id="UP001321475">
    <property type="component" value="Chromosome"/>
</dbReference>
<feature type="compositionally biased region" description="Basic and acidic residues" evidence="2">
    <location>
        <begin position="378"/>
        <end position="400"/>
    </location>
</feature>
<name>A0ABM8FZG4_9CELL</name>
<evidence type="ECO:0000256" key="1">
    <source>
        <dbReference type="PROSITE-ProRule" id="PRU00703"/>
    </source>
</evidence>
<dbReference type="SUPFAM" id="SSF158791">
    <property type="entry name" value="MgtE N-terminal domain-like"/>
    <property type="match status" value="1"/>
</dbReference>
<feature type="domain" description="CBS" evidence="3">
    <location>
        <begin position="285"/>
        <end position="345"/>
    </location>
</feature>
<dbReference type="PROSITE" id="PS51371">
    <property type="entry name" value="CBS"/>
    <property type="match status" value="2"/>
</dbReference>
<dbReference type="Pfam" id="PF26205">
    <property type="entry name" value="SH3_actinomycetes"/>
    <property type="match status" value="1"/>
</dbReference>
<dbReference type="Pfam" id="PF03448">
    <property type="entry name" value="MgtE_N"/>
    <property type="match status" value="1"/>
</dbReference>
<sequence length="408" mass="43889">MISTGLLNMRRFEQRALETLAVGELLERAVTLTDGSGSATVLDLAISQQRSGDWLVDKLFVRRQATHKGTLGIRRRGETQTIEVTEVSGLAATTGSQGAAMLLAAYDDMKAADLADVMHDLADTRRHEVAAALDNERLADVLEELPEDDQVSILSNLDTDRAADVLEAMQPDDAADLLHELSDAQAAELLERMEPEDAKDVRRLLAYDEDTAGGLMTTEPVILSPETSIATALASIRRKDLPAALATMVFVTRPPLETPTGRFLGVIHFQRLLREPPHEAVGSVIDTDVEGVPESASLERVTRELATYDMLSIPVLDADRRLVGAVSVDDVLDHMLPDDWRESDEHDDGGSDREAATTPVAATSPVRAAFAAGAAARADARADTRAGSRPDSRADSRSRPESTGGGRG</sequence>
<feature type="compositionally biased region" description="Basic and acidic residues" evidence="2">
    <location>
        <begin position="337"/>
        <end position="355"/>
    </location>
</feature>
<proteinExistence type="predicted"/>
<dbReference type="InterPro" id="IPR006668">
    <property type="entry name" value="Mg_transptr_MgtE_intracell_dom"/>
</dbReference>
<evidence type="ECO:0000256" key="2">
    <source>
        <dbReference type="SAM" id="MobiDB-lite"/>
    </source>
</evidence>
<feature type="domain" description="CBS" evidence="3">
    <location>
        <begin position="216"/>
        <end position="284"/>
    </location>
</feature>
<keyword evidence="1" id="KW-0129">CBS domain</keyword>
<dbReference type="InterPro" id="IPR038076">
    <property type="entry name" value="MgtE_N_sf"/>
</dbReference>
<dbReference type="SMART" id="SM00924">
    <property type="entry name" value="MgtE_N"/>
    <property type="match status" value="1"/>
</dbReference>
<feature type="region of interest" description="Disordered" evidence="2">
    <location>
        <begin position="337"/>
        <end position="408"/>
    </location>
</feature>
<feature type="compositionally biased region" description="Low complexity" evidence="2">
    <location>
        <begin position="356"/>
        <end position="377"/>
    </location>
</feature>
<protein>
    <submittedName>
        <fullName evidence="4">Magnesium transporter</fullName>
    </submittedName>
</protein>
<dbReference type="Gene3D" id="1.25.60.10">
    <property type="entry name" value="MgtE N-terminal domain-like"/>
    <property type="match status" value="1"/>
</dbReference>
<evidence type="ECO:0000313" key="4">
    <source>
        <dbReference type="EMBL" id="BDZ41039.1"/>
    </source>
</evidence>
<gene>
    <name evidence="4" type="ORF">GCM10025865_03380</name>
</gene>
<dbReference type="PANTHER" id="PTHR43773:SF1">
    <property type="entry name" value="MAGNESIUM TRANSPORTER MGTE"/>
    <property type="match status" value="1"/>
</dbReference>
<accession>A0ABM8FZG4</accession>